<keyword evidence="3" id="KW-0808">Transferase</keyword>
<dbReference type="InterPro" id="IPR015424">
    <property type="entry name" value="PyrdxlP-dep_Trfase"/>
</dbReference>
<evidence type="ECO:0000256" key="6">
    <source>
        <dbReference type="RuleBase" id="RU004508"/>
    </source>
</evidence>
<evidence type="ECO:0000313" key="8">
    <source>
        <dbReference type="Proteomes" id="UP001501371"/>
    </source>
</evidence>
<keyword evidence="2 7" id="KW-0032">Aminotransferase</keyword>
<evidence type="ECO:0000256" key="1">
    <source>
        <dbReference type="ARBA" id="ARBA00001933"/>
    </source>
</evidence>
<keyword evidence="8" id="KW-1185">Reference proteome</keyword>
<dbReference type="PANTHER" id="PTHR30244:SF34">
    <property type="entry name" value="DTDP-4-AMINO-4,6-DIDEOXYGALACTOSE TRANSAMINASE"/>
    <property type="match status" value="1"/>
</dbReference>
<evidence type="ECO:0000256" key="2">
    <source>
        <dbReference type="ARBA" id="ARBA00022576"/>
    </source>
</evidence>
<evidence type="ECO:0000256" key="4">
    <source>
        <dbReference type="ARBA" id="ARBA00022898"/>
    </source>
</evidence>
<gene>
    <name evidence="7" type="ORF">GCM10009654_60160</name>
</gene>
<proteinExistence type="inferred from homology"/>
<dbReference type="Pfam" id="PF01041">
    <property type="entry name" value="DegT_DnrJ_EryC1"/>
    <property type="match status" value="1"/>
</dbReference>
<accession>A0ABN1V5G4</accession>
<dbReference type="InterPro" id="IPR015421">
    <property type="entry name" value="PyrdxlP-dep_Trfase_major"/>
</dbReference>
<dbReference type="CDD" id="cd00616">
    <property type="entry name" value="AHBA_syn"/>
    <property type="match status" value="1"/>
</dbReference>
<dbReference type="Proteomes" id="UP001501371">
    <property type="component" value="Unassembled WGS sequence"/>
</dbReference>
<dbReference type="PANTHER" id="PTHR30244">
    <property type="entry name" value="TRANSAMINASE"/>
    <property type="match status" value="1"/>
</dbReference>
<dbReference type="EMBL" id="BAAAKV010000076">
    <property type="protein sequence ID" value="GAA1195052.1"/>
    <property type="molecule type" value="Genomic_DNA"/>
</dbReference>
<dbReference type="Gene3D" id="3.90.1150.10">
    <property type="entry name" value="Aspartate Aminotransferase, domain 1"/>
    <property type="match status" value="1"/>
</dbReference>
<evidence type="ECO:0000256" key="5">
    <source>
        <dbReference type="ARBA" id="ARBA00038398"/>
    </source>
</evidence>
<protein>
    <submittedName>
        <fullName evidence="7">DegT/DnrJ/EryC1/StrS family aminotransferase</fullName>
    </submittedName>
</protein>
<comment type="caution">
    <text evidence="7">The sequence shown here is derived from an EMBL/GenBank/DDBJ whole genome shotgun (WGS) entry which is preliminary data.</text>
</comment>
<organism evidence="7 8">
    <name type="scientific">Streptomyces hebeiensis</name>
    <dbReference type="NCBI Taxonomy" id="229486"/>
    <lineage>
        <taxon>Bacteria</taxon>
        <taxon>Bacillati</taxon>
        <taxon>Actinomycetota</taxon>
        <taxon>Actinomycetes</taxon>
        <taxon>Kitasatosporales</taxon>
        <taxon>Streptomycetaceae</taxon>
        <taxon>Streptomyces</taxon>
    </lineage>
</organism>
<dbReference type="InterPro" id="IPR000653">
    <property type="entry name" value="DegT/StrS_aminotransferase"/>
</dbReference>
<dbReference type="InterPro" id="IPR015422">
    <property type="entry name" value="PyrdxlP-dep_Trfase_small"/>
</dbReference>
<dbReference type="Gene3D" id="3.40.640.10">
    <property type="entry name" value="Type I PLP-dependent aspartate aminotransferase-like (Major domain)"/>
    <property type="match status" value="1"/>
</dbReference>
<sequence>MSRTAFPSPDLARNARPYLYGGEEAAIASALRTGQYNHGPITDEFEQRIAAFLGVPDVVAVASGTAALHVGLLAAGVGPGHEVIVPSFTFCATVQAIIATGARPRFVEVNPGTGCVEAAQILAALTPDTRAVMPVLYGGRAVDLTSARPALDEQGVTVVEDAAQAFGSWQGQHRVGTTGVVTCFSFGPIKNLTCGLGGAIVPRTPLEADTCRRLRGLGIVEPATRRAETTTYTVGGFGMRAQMSPLNAAVGLVQLDHFTETETRRRALWRGYATALDGIVGVDLVDPDVDRTVPPMCAVRVLDGRRDRVFHELRNRGIGVGVHYSPNHTQPAFAAWHRPLPVTERLGREIMTLPFHQHLTPTDAEHAANELRRVLVGGGW</sequence>
<evidence type="ECO:0000313" key="7">
    <source>
        <dbReference type="EMBL" id="GAA1195052.1"/>
    </source>
</evidence>
<evidence type="ECO:0000256" key="3">
    <source>
        <dbReference type="ARBA" id="ARBA00022679"/>
    </source>
</evidence>
<dbReference type="RefSeq" id="WP_344283511.1">
    <property type="nucleotide sequence ID" value="NZ_BAAAKV010000076.1"/>
</dbReference>
<dbReference type="GO" id="GO:0008483">
    <property type="term" value="F:transaminase activity"/>
    <property type="evidence" value="ECO:0007669"/>
    <property type="project" value="UniProtKB-KW"/>
</dbReference>
<keyword evidence="4 6" id="KW-0663">Pyridoxal phosphate</keyword>
<comment type="cofactor">
    <cofactor evidence="1">
        <name>pyridoxal 5'-phosphate</name>
        <dbReference type="ChEBI" id="CHEBI:597326"/>
    </cofactor>
</comment>
<dbReference type="PIRSF" id="PIRSF000390">
    <property type="entry name" value="PLP_StrS"/>
    <property type="match status" value="1"/>
</dbReference>
<name>A0ABN1V5G4_9ACTN</name>
<comment type="similarity">
    <text evidence="5">Belongs to the DegT/DnrJ/EryC1 family. L-glutamine:2-deoxy-scyllo-inosose/scyllo-inosose aminotransferase subfamily.</text>
</comment>
<reference evidence="7 8" key="1">
    <citation type="journal article" date="2019" name="Int. J. Syst. Evol. Microbiol.">
        <title>The Global Catalogue of Microorganisms (GCM) 10K type strain sequencing project: providing services to taxonomists for standard genome sequencing and annotation.</title>
        <authorList>
            <consortium name="The Broad Institute Genomics Platform"/>
            <consortium name="The Broad Institute Genome Sequencing Center for Infectious Disease"/>
            <person name="Wu L."/>
            <person name="Ma J."/>
        </authorList>
    </citation>
    <scope>NUCLEOTIDE SEQUENCE [LARGE SCALE GENOMIC DNA]</scope>
    <source>
        <strain evidence="7 8">JCM 12696</strain>
    </source>
</reference>
<dbReference type="SUPFAM" id="SSF53383">
    <property type="entry name" value="PLP-dependent transferases"/>
    <property type="match status" value="1"/>
</dbReference>